<keyword evidence="1" id="KW-0238">DNA-binding</keyword>
<evidence type="ECO:0000259" key="2">
    <source>
        <dbReference type="PROSITE" id="PS50977"/>
    </source>
</evidence>
<gene>
    <name evidence="3" type="ORF">ASZ90_020201</name>
</gene>
<name>A0A0W8E2B3_9ZZZZ</name>
<dbReference type="Pfam" id="PF00440">
    <property type="entry name" value="TetR_N"/>
    <property type="match status" value="1"/>
</dbReference>
<dbReference type="InterPro" id="IPR009057">
    <property type="entry name" value="Homeodomain-like_sf"/>
</dbReference>
<protein>
    <submittedName>
        <fullName evidence="3">Transcriptional regulator, tetr family</fullName>
    </submittedName>
</protein>
<evidence type="ECO:0000256" key="1">
    <source>
        <dbReference type="ARBA" id="ARBA00023125"/>
    </source>
</evidence>
<feature type="domain" description="HTH tetR-type" evidence="2">
    <location>
        <begin position="11"/>
        <end position="71"/>
    </location>
</feature>
<dbReference type="AlphaFoldDB" id="A0A0W8E2B3"/>
<dbReference type="SUPFAM" id="SSF46689">
    <property type="entry name" value="Homeodomain-like"/>
    <property type="match status" value="1"/>
</dbReference>
<dbReference type="PANTHER" id="PTHR43479">
    <property type="entry name" value="ACREF/ENVCD OPERON REPRESSOR-RELATED"/>
    <property type="match status" value="1"/>
</dbReference>
<dbReference type="SUPFAM" id="SSF48498">
    <property type="entry name" value="Tetracyclin repressor-like, C-terminal domain"/>
    <property type="match status" value="1"/>
</dbReference>
<dbReference type="PROSITE" id="PS50977">
    <property type="entry name" value="HTH_TETR_2"/>
    <property type="match status" value="1"/>
</dbReference>
<dbReference type="InterPro" id="IPR036271">
    <property type="entry name" value="Tet_transcr_reg_TetR-rel_C_sf"/>
</dbReference>
<dbReference type="PANTHER" id="PTHR43479:SF11">
    <property type="entry name" value="ACREF_ENVCD OPERON REPRESSOR-RELATED"/>
    <property type="match status" value="1"/>
</dbReference>
<organism evidence="3">
    <name type="scientific">hydrocarbon metagenome</name>
    <dbReference type="NCBI Taxonomy" id="938273"/>
    <lineage>
        <taxon>unclassified sequences</taxon>
        <taxon>metagenomes</taxon>
        <taxon>ecological metagenomes</taxon>
    </lineage>
</organism>
<accession>A0A0W8E2B3</accession>
<reference evidence="3" key="1">
    <citation type="journal article" date="2015" name="Proc. Natl. Acad. Sci. U.S.A.">
        <title>Networks of energetic and metabolic interactions define dynamics in microbial communities.</title>
        <authorList>
            <person name="Embree M."/>
            <person name="Liu J.K."/>
            <person name="Al-Bassam M.M."/>
            <person name="Zengler K."/>
        </authorList>
    </citation>
    <scope>NUCLEOTIDE SEQUENCE</scope>
</reference>
<sequence>MSKGFSKKEKLMIRKALLDQGKILFGSYGLKKTSIADLTRAVGIAQGSFYKFYDSKEELYFEILENEESNLREKLFMELEPFEDHPREYLKNLLLRSLDMVDDYPLMTQLYLENTMETLVRKLPDDRLIKHFDKDHASFLPFIHKWQAQGILREEKPETITSLVRAVLLLSLHKKEIGEEVYSSTMELLVELLAEGLVLEEK</sequence>
<dbReference type="Gene3D" id="1.10.357.10">
    <property type="entry name" value="Tetracycline Repressor, domain 2"/>
    <property type="match status" value="1"/>
</dbReference>
<dbReference type="GO" id="GO:0003677">
    <property type="term" value="F:DNA binding"/>
    <property type="evidence" value="ECO:0007669"/>
    <property type="project" value="UniProtKB-KW"/>
</dbReference>
<dbReference type="InterPro" id="IPR050624">
    <property type="entry name" value="HTH-type_Tx_Regulator"/>
</dbReference>
<comment type="caution">
    <text evidence="3">The sequence shown here is derived from an EMBL/GenBank/DDBJ whole genome shotgun (WGS) entry which is preliminary data.</text>
</comment>
<evidence type="ECO:0000313" key="3">
    <source>
        <dbReference type="EMBL" id="KUG02451.1"/>
    </source>
</evidence>
<proteinExistence type="predicted"/>
<dbReference type="InterPro" id="IPR001647">
    <property type="entry name" value="HTH_TetR"/>
</dbReference>
<dbReference type="EMBL" id="LNQE01001919">
    <property type="protein sequence ID" value="KUG02451.1"/>
    <property type="molecule type" value="Genomic_DNA"/>
</dbReference>